<dbReference type="Proteomes" id="UP000675880">
    <property type="component" value="Unassembled WGS sequence"/>
</dbReference>
<reference evidence="1 2" key="1">
    <citation type="submission" date="2021-02" db="EMBL/GenBank/DDBJ databases">
        <authorList>
            <person name="Han P."/>
        </authorList>
    </citation>
    <scope>NUCLEOTIDE SEQUENCE [LARGE SCALE GENOMIC DNA]</scope>
    <source>
        <strain evidence="1">Candidatus Nitrospira sp. ZN2</strain>
    </source>
</reference>
<dbReference type="RefSeq" id="WP_213043720.1">
    <property type="nucleotide sequence ID" value="NZ_CAJNBJ010000018.1"/>
</dbReference>
<sequence length="185" mass="19760">MGTRTVGATTTTAWDRGLIPARVLATLLLVTVVGTGQAQVLGEEAELDRLRAKAEEAMGNDDAEGAAMSMGRAALMAAQLAKRQTEAGLQHTFKTAEHLYRSQEHGYRAIALFRRAGGELPASAGVCGSLQLARLELQHAQEGLSQAIPAPAAKSDAARLGTVRQTTDDWTTLLESMQWDFRCPS</sequence>
<accession>A0ABM8S335</accession>
<evidence type="ECO:0000313" key="1">
    <source>
        <dbReference type="EMBL" id="CAE6786341.1"/>
    </source>
</evidence>
<keyword evidence="2" id="KW-1185">Reference proteome</keyword>
<gene>
    <name evidence="1" type="ORF">NSPZN2_50127</name>
</gene>
<evidence type="ECO:0008006" key="3">
    <source>
        <dbReference type="Google" id="ProtNLM"/>
    </source>
</evidence>
<organism evidence="1 2">
    <name type="scientific">Nitrospira defluvii</name>
    <dbReference type="NCBI Taxonomy" id="330214"/>
    <lineage>
        <taxon>Bacteria</taxon>
        <taxon>Pseudomonadati</taxon>
        <taxon>Nitrospirota</taxon>
        <taxon>Nitrospiria</taxon>
        <taxon>Nitrospirales</taxon>
        <taxon>Nitrospiraceae</taxon>
        <taxon>Nitrospira</taxon>
    </lineage>
</organism>
<evidence type="ECO:0000313" key="2">
    <source>
        <dbReference type="Proteomes" id="UP000675880"/>
    </source>
</evidence>
<protein>
    <recommendedName>
        <fullName evidence="3">DUF4398 domain-containing protein</fullName>
    </recommendedName>
</protein>
<name>A0ABM8S335_9BACT</name>
<proteinExistence type="predicted"/>
<dbReference type="EMBL" id="CAJNBJ010000018">
    <property type="protein sequence ID" value="CAE6786341.1"/>
    <property type="molecule type" value="Genomic_DNA"/>
</dbReference>
<comment type="caution">
    <text evidence="1">The sequence shown here is derived from an EMBL/GenBank/DDBJ whole genome shotgun (WGS) entry which is preliminary data.</text>
</comment>